<organism evidence="1 2">
    <name type="scientific">Choiromyces venosus 120613-1</name>
    <dbReference type="NCBI Taxonomy" id="1336337"/>
    <lineage>
        <taxon>Eukaryota</taxon>
        <taxon>Fungi</taxon>
        <taxon>Dikarya</taxon>
        <taxon>Ascomycota</taxon>
        <taxon>Pezizomycotina</taxon>
        <taxon>Pezizomycetes</taxon>
        <taxon>Pezizales</taxon>
        <taxon>Tuberaceae</taxon>
        <taxon>Choiromyces</taxon>
    </lineage>
</organism>
<proteinExistence type="predicted"/>
<dbReference type="EMBL" id="ML120562">
    <property type="protein sequence ID" value="RPA89661.1"/>
    <property type="molecule type" value="Genomic_DNA"/>
</dbReference>
<dbReference type="AlphaFoldDB" id="A0A3N4IZD3"/>
<accession>A0A3N4IZD3</accession>
<dbReference type="Proteomes" id="UP000276215">
    <property type="component" value="Unassembled WGS sequence"/>
</dbReference>
<protein>
    <submittedName>
        <fullName evidence="1">Uncharacterized protein</fullName>
    </submittedName>
</protein>
<evidence type="ECO:0000313" key="1">
    <source>
        <dbReference type="EMBL" id="RPA89661.1"/>
    </source>
</evidence>
<keyword evidence="2" id="KW-1185">Reference proteome</keyword>
<gene>
    <name evidence="1" type="ORF">L873DRAFT_1849193</name>
</gene>
<reference evidence="1 2" key="1">
    <citation type="journal article" date="2018" name="Nat. Ecol. Evol.">
        <title>Pezizomycetes genomes reveal the molecular basis of ectomycorrhizal truffle lifestyle.</title>
        <authorList>
            <person name="Murat C."/>
            <person name="Payen T."/>
            <person name="Noel B."/>
            <person name="Kuo A."/>
            <person name="Morin E."/>
            <person name="Chen J."/>
            <person name="Kohler A."/>
            <person name="Krizsan K."/>
            <person name="Balestrini R."/>
            <person name="Da Silva C."/>
            <person name="Montanini B."/>
            <person name="Hainaut M."/>
            <person name="Levati E."/>
            <person name="Barry K.W."/>
            <person name="Belfiori B."/>
            <person name="Cichocki N."/>
            <person name="Clum A."/>
            <person name="Dockter R.B."/>
            <person name="Fauchery L."/>
            <person name="Guy J."/>
            <person name="Iotti M."/>
            <person name="Le Tacon F."/>
            <person name="Lindquist E.A."/>
            <person name="Lipzen A."/>
            <person name="Malagnac F."/>
            <person name="Mello A."/>
            <person name="Molinier V."/>
            <person name="Miyauchi S."/>
            <person name="Poulain J."/>
            <person name="Riccioni C."/>
            <person name="Rubini A."/>
            <person name="Sitrit Y."/>
            <person name="Splivallo R."/>
            <person name="Traeger S."/>
            <person name="Wang M."/>
            <person name="Zifcakova L."/>
            <person name="Wipf D."/>
            <person name="Zambonelli A."/>
            <person name="Paolocci F."/>
            <person name="Nowrousian M."/>
            <person name="Ottonello S."/>
            <person name="Baldrian P."/>
            <person name="Spatafora J.W."/>
            <person name="Henrissat B."/>
            <person name="Nagy L.G."/>
            <person name="Aury J.M."/>
            <person name="Wincker P."/>
            <person name="Grigoriev I.V."/>
            <person name="Bonfante P."/>
            <person name="Martin F.M."/>
        </authorList>
    </citation>
    <scope>NUCLEOTIDE SEQUENCE [LARGE SCALE GENOMIC DNA]</scope>
    <source>
        <strain evidence="1 2">120613-1</strain>
    </source>
</reference>
<sequence>MAEITETTHQRLKKRLNQALEWLQEDPSHTTNAAEAQFQLKRRLFTSTVMSNGRWELEQHHPLYMLQFATSNSRKNAVNHQSPSSTNGLKRIRLFIRLRQS</sequence>
<name>A0A3N4IZD3_9PEZI</name>
<evidence type="ECO:0000313" key="2">
    <source>
        <dbReference type="Proteomes" id="UP000276215"/>
    </source>
</evidence>